<dbReference type="GeneID" id="26907522"/>
<organism evidence="1 2">
    <name type="scientific">Leptomonas pyrrhocoris</name>
    <name type="common">Firebug parasite</name>
    <dbReference type="NCBI Taxonomy" id="157538"/>
    <lineage>
        <taxon>Eukaryota</taxon>
        <taxon>Discoba</taxon>
        <taxon>Euglenozoa</taxon>
        <taxon>Kinetoplastea</taxon>
        <taxon>Metakinetoplastina</taxon>
        <taxon>Trypanosomatida</taxon>
        <taxon>Trypanosomatidae</taxon>
        <taxon>Leishmaniinae</taxon>
        <taxon>Leptomonas</taxon>
    </lineage>
</organism>
<keyword evidence="2" id="KW-1185">Reference proteome</keyword>
<dbReference type="RefSeq" id="XP_015655802.1">
    <property type="nucleotide sequence ID" value="XM_015805796.1"/>
</dbReference>
<dbReference type="Proteomes" id="UP000037923">
    <property type="component" value="Unassembled WGS sequence"/>
</dbReference>
<reference evidence="1 2" key="1">
    <citation type="submission" date="2015-07" db="EMBL/GenBank/DDBJ databases">
        <title>High-quality genome of monoxenous trypanosomatid Leptomonas pyrrhocoris.</title>
        <authorList>
            <person name="Flegontov P."/>
            <person name="Butenko A."/>
            <person name="Firsov S."/>
            <person name="Vlcek C."/>
            <person name="Logacheva M.D."/>
            <person name="Field M."/>
            <person name="Filatov D."/>
            <person name="Flegontova O."/>
            <person name="Gerasimov E."/>
            <person name="Jackson A.P."/>
            <person name="Kelly S."/>
            <person name="Opperdoes F."/>
            <person name="O'Reilly A."/>
            <person name="Votypka J."/>
            <person name="Yurchenko V."/>
            <person name="Lukes J."/>
        </authorList>
    </citation>
    <scope>NUCLEOTIDE SEQUENCE [LARGE SCALE GENOMIC DNA]</scope>
    <source>
        <strain evidence="1">H10</strain>
    </source>
</reference>
<dbReference type="EMBL" id="LGTL01000017">
    <property type="protein sequence ID" value="KPA77363.1"/>
    <property type="molecule type" value="Genomic_DNA"/>
</dbReference>
<evidence type="ECO:0000313" key="1">
    <source>
        <dbReference type="EMBL" id="KPA77363.1"/>
    </source>
</evidence>
<dbReference type="SUPFAM" id="SSF69318">
    <property type="entry name" value="Integrin alpha N-terminal domain"/>
    <property type="match status" value="1"/>
</dbReference>
<accession>A0A0M9FWE9</accession>
<evidence type="ECO:0000313" key="2">
    <source>
        <dbReference type="Proteomes" id="UP000037923"/>
    </source>
</evidence>
<dbReference type="AlphaFoldDB" id="A0A0M9FWE9"/>
<dbReference type="EMBL" id="LGTL01000017">
    <property type="protein sequence ID" value="KPA77364.1"/>
    <property type="molecule type" value="Genomic_DNA"/>
</dbReference>
<proteinExistence type="predicted"/>
<dbReference type="VEuPathDB" id="TriTrypDB:LpyrH10_17_1680"/>
<name>A0A0M9FWE9_LEPPY</name>
<comment type="caution">
    <text evidence="1">The sequence shown here is derived from an EMBL/GenBank/DDBJ whole genome shotgun (WGS) entry which is preliminary data.</text>
</comment>
<sequence length="397" mass="44649">MSRTTAPPVRFAERHIAHINKCYCVAPYVSRREPQRAMFLVAAEQNDPCFVYDIDGKPVEKVWDGPGGVMSMVQLPEMDGRTVLSTQRFYGFDNSEDARLVVAKALTMEPAEDAVERCAWRRFVVADMPFLHRFDVVPGRGSGNTDRYIIACTLKRNQREPGDWSQPGQVLAARLPNDFDDLLPTNWREMPEWSPLQTPLSWKVLREGCFRNHGYHRHTDPVSGEVNCVIGCEAGTFLFRPPTVGSDEWDSTQLTADPASDAALVDLDRDGAEELLVIAPFHGDTIMVYHKNEEGAYQRVYTHPTKLPFLHAIWGGVLDDVPCVVVGHRSGDRDLFLFSYSKSKGYHVDRVAHGFGPANVINVKHTKEGESRVRESIVCCNRETDTVTVYDVVPKNA</sequence>
<gene>
    <name evidence="1" type="ORF">ABB37_07236</name>
</gene>
<dbReference type="RefSeq" id="XP_015655803.1">
    <property type="nucleotide sequence ID" value="XM_015805797.1"/>
</dbReference>
<dbReference type="InterPro" id="IPR028994">
    <property type="entry name" value="Integrin_alpha_N"/>
</dbReference>
<protein>
    <submittedName>
        <fullName evidence="1">Uncharacterized protein</fullName>
    </submittedName>
</protein>